<sequence length="473" mass="52681">MRKRLPDGASSADPKLMAKPIVVIAPCGPENTPRQPTAIPDIIFYSTTADPSNSKGSDVLVEARPTWTERPKYVELSALLSLTNDKGATVNSTPKSQLLSWNWSDERRGAAKPTGKPTTCIDLDIEECRGSRKAIENVKLRISSLFDCGHNCRSGQPKPHARPHRTGKSLVHPVCHTDDGRLGCSNKHERKAIAVKQATHDLPNQKNWWLASRCSPLRKPAPWERHPKELLLGVATQRSRPHRDIFTIKPRQNAQETEHTQVCPNSLSNSTSVVQKAALKALQVAVVEMFAQGKKLRPPKEKCILMSIVGDPPEYFVMHGEKEPGDITRIDAKKDLGIWLSPNLSFSLHLEKSAQKAFAVLRMSRRTFSRLTRTDFQILYGASVTPLLEYANPVVYSGRTNDVILIERVQRAATKMVAGLKSMVYETRLAVLDLFPLGYRRLRGDLILTYALFEQGLANGFFTVDPANTAGTW</sequence>
<dbReference type="EMBL" id="DF142953">
    <property type="protein sequence ID" value="GAA49370.1"/>
    <property type="molecule type" value="Genomic_DNA"/>
</dbReference>
<dbReference type="Proteomes" id="UP000008909">
    <property type="component" value="Unassembled WGS sequence"/>
</dbReference>
<gene>
    <name evidence="1" type="ORF">CLF_102935</name>
</gene>
<evidence type="ECO:0000313" key="2">
    <source>
        <dbReference type="Proteomes" id="UP000008909"/>
    </source>
</evidence>
<name>G7Y8T5_CLOSI</name>
<evidence type="ECO:0000313" key="1">
    <source>
        <dbReference type="EMBL" id="GAA49370.1"/>
    </source>
</evidence>
<reference evidence="1" key="1">
    <citation type="journal article" date="2011" name="Genome Biol.">
        <title>The draft genome of the carcinogenic human liver fluke Clonorchis sinensis.</title>
        <authorList>
            <person name="Wang X."/>
            <person name="Chen W."/>
            <person name="Huang Y."/>
            <person name="Sun J."/>
            <person name="Men J."/>
            <person name="Liu H."/>
            <person name="Luo F."/>
            <person name="Guo L."/>
            <person name="Lv X."/>
            <person name="Deng C."/>
            <person name="Zhou C."/>
            <person name="Fan Y."/>
            <person name="Li X."/>
            <person name="Huang L."/>
            <person name="Hu Y."/>
            <person name="Liang C."/>
            <person name="Hu X."/>
            <person name="Xu J."/>
            <person name="Yu X."/>
        </authorList>
    </citation>
    <scope>NUCLEOTIDE SEQUENCE [LARGE SCALE GENOMIC DNA]</scope>
    <source>
        <strain evidence="1">Henan</strain>
    </source>
</reference>
<proteinExistence type="predicted"/>
<protein>
    <submittedName>
        <fullName evidence="1">Uncharacterized protein</fullName>
    </submittedName>
</protein>
<dbReference type="AlphaFoldDB" id="G7Y8T5"/>
<organism evidence="1 2">
    <name type="scientific">Clonorchis sinensis</name>
    <name type="common">Chinese liver fluke</name>
    <dbReference type="NCBI Taxonomy" id="79923"/>
    <lineage>
        <taxon>Eukaryota</taxon>
        <taxon>Metazoa</taxon>
        <taxon>Spiralia</taxon>
        <taxon>Lophotrochozoa</taxon>
        <taxon>Platyhelminthes</taxon>
        <taxon>Trematoda</taxon>
        <taxon>Digenea</taxon>
        <taxon>Opisthorchiida</taxon>
        <taxon>Opisthorchiata</taxon>
        <taxon>Opisthorchiidae</taxon>
        <taxon>Clonorchis</taxon>
    </lineage>
</organism>
<keyword evidence="2" id="KW-1185">Reference proteome</keyword>
<accession>G7Y8T5</accession>
<reference key="2">
    <citation type="submission" date="2011-10" db="EMBL/GenBank/DDBJ databases">
        <title>The genome and transcriptome sequence of Clonorchis sinensis provide insights into the carcinogenic liver fluke.</title>
        <authorList>
            <person name="Wang X."/>
            <person name="Huang Y."/>
            <person name="Chen W."/>
            <person name="Liu H."/>
            <person name="Guo L."/>
            <person name="Chen Y."/>
            <person name="Luo F."/>
            <person name="Zhou W."/>
            <person name="Sun J."/>
            <person name="Mao Q."/>
            <person name="Liang P."/>
            <person name="Zhou C."/>
            <person name="Tian Y."/>
            <person name="Men J."/>
            <person name="Lv X."/>
            <person name="Huang L."/>
            <person name="Zhou J."/>
            <person name="Hu Y."/>
            <person name="Li R."/>
            <person name="Zhang F."/>
            <person name="Lei H."/>
            <person name="Li X."/>
            <person name="Hu X."/>
            <person name="Liang C."/>
            <person name="Xu J."/>
            <person name="Wu Z."/>
            <person name="Yu X."/>
        </authorList>
    </citation>
    <scope>NUCLEOTIDE SEQUENCE</scope>
    <source>
        <strain>Henan</strain>
    </source>
</reference>